<evidence type="ECO:0008006" key="3">
    <source>
        <dbReference type="Google" id="ProtNLM"/>
    </source>
</evidence>
<dbReference type="RefSeq" id="WP_247341803.1">
    <property type="nucleotide sequence ID" value="NZ_CP095550.1"/>
</dbReference>
<protein>
    <recommendedName>
        <fullName evidence="3">DUF1093 domain-containing protein</fullName>
    </recommendedName>
</protein>
<accession>A0ABW5BRL1</accession>
<evidence type="ECO:0000313" key="2">
    <source>
        <dbReference type="Proteomes" id="UP001597318"/>
    </source>
</evidence>
<name>A0ABW5BRL1_9BACI</name>
<organism evidence="1 2">
    <name type="scientific">Metabacillus endolithicus</name>
    <dbReference type="NCBI Taxonomy" id="1535204"/>
    <lineage>
        <taxon>Bacteria</taxon>
        <taxon>Bacillati</taxon>
        <taxon>Bacillota</taxon>
        <taxon>Bacilli</taxon>
        <taxon>Bacillales</taxon>
        <taxon>Bacillaceae</taxon>
        <taxon>Metabacillus</taxon>
    </lineage>
</organism>
<keyword evidence="2" id="KW-1185">Reference proteome</keyword>
<gene>
    <name evidence="1" type="ORF">ACFSKK_03420</name>
</gene>
<dbReference type="Proteomes" id="UP001597318">
    <property type="component" value="Unassembled WGS sequence"/>
</dbReference>
<proteinExistence type="predicted"/>
<evidence type="ECO:0000313" key="1">
    <source>
        <dbReference type="EMBL" id="MFD2212758.1"/>
    </source>
</evidence>
<dbReference type="EMBL" id="JBHUIK010000001">
    <property type="protein sequence ID" value="MFD2212758.1"/>
    <property type="molecule type" value="Genomic_DNA"/>
</dbReference>
<sequence length="113" mass="12659">MKIKLILLLVLTGVLLGICIVLIKPDAGGTSIEVTTSEIKEDYKTFTYVITKVDGNEYHGQSTDGKTKIQFNSENIKHPLTEKLEVKDKIVAYVESENHINGIVKIEKIENEK</sequence>
<reference evidence="2" key="1">
    <citation type="journal article" date="2019" name="Int. J. Syst. Evol. Microbiol.">
        <title>The Global Catalogue of Microorganisms (GCM) 10K type strain sequencing project: providing services to taxonomists for standard genome sequencing and annotation.</title>
        <authorList>
            <consortium name="The Broad Institute Genomics Platform"/>
            <consortium name="The Broad Institute Genome Sequencing Center for Infectious Disease"/>
            <person name="Wu L."/>
            <person name="Ma J."/>
        </authorList>
    </citation>
    <scope>NUCLEOTIDE SEQUENCE [LARGE SCALE GENOMIC DNA]</scope>
    <source>
        <strain evidence="2">CGMCC 1.15474</strain>
    </source>
</reference>
<comment type="caution">
    <text evidence="1">The sequence shown here is derived from an EMBL/GenBank/DDBJ whole genome shotgun (WGS) entry which is preliminary data.</text>
</comment>